<dbReference type="FunFam" id="3.30.160.60:FF:000506">
    <property type="entry name" value="Zinc finger protein 23"/>
    <property type="match status" value="1"/>
</dbReference>
<feature type="compositionally biased region" description="Basic and acidic residues" evidence="8">
    <location>
        <begin position="7"/>
        <end position="19"/>
    </location>
</feature>
<evidence type="ECO:0000259" key="9">
    <source>
        <dbReference type="PROSITE" id="PS50157"/>
    </source>
</evidence>
<keyword evidence="4 7" id="KW-0863">Zinc-finger</keyword>
<protein>
    <recommendedName>
        <fullName evidence="9">C2H2-type domain-containing protein</fullName>
    </recommendedName>
</protein>
<keyword evidence="11" id="KW-1185">Reference proteome</keyword>
<comment type="subcellular location">
    <subcellularLocation>
        <location evidence="1">Nucleus</location>
    </subcellularLocation>
</comment>
<feature type="region of interest" description="Disordered" evidence="8">
    <location>
        <begin position="1"/>
        <end position="64"/>
    </location>
</feature>
<evidence type="ECO:0000256" key="3">
    <source>
        <dbReference type="ARBA" id="ARBA00022737"/>
    </source>
</evidence>
<feature type="domain" description="C2H2-type" evidence="9">
    <location>
        <begin position="96"/>
        <end position="123"/>
    </location>
</feature>
<sequence>SGRRRMKQDQEKMETRENKSPWQNLMEEAALSSSTVQESNGEEKPQRSHMRRGSKPSPGCCEKERPSLCQEECGKSFSQSSLLVKHQRIHIRERTYKCPDCGKRFPSSSNLLKHWQTHTGERPFSCPDCGKGFSQNFHLIRHWHIHTREKPYKCEECGIQPELQPDLPTG</sequence>
<evidence type="ECO:0000256" key="4">
    <source>
        <dbReference type="ARBA" id="ARBA00022771"/>
    </source>
</evidence>
<proteinExistence type="predicted"/>
<evidence type="ECO:0000256" key="7">
    <source>
        <dbReference type="PROSITE-ProRule" id="PRU00042"/>
    </source>
</evidence>
<dbReference type="GO" id="GO:0000981">
    <property type="term" value="F:DNA-binding transcription factor activity, RNA polymerase II-specific"/>
    <property type="evidence" value="ECO:0007669"/>
    <property type="project" value="TreeGrafter"/>
</dbReference>
<dbReference type="AlphaFoldDB" id="A0A8D2P4W0"/>
<evidence type="ECO:0000256" key="1">
    <source>
        <dbReference type="ARBA" id="ARBA00004123"/>
    </source>
</evidence>
<dbReference type="FunFam" id="3.30.160.60:FF:002343">
    <property type="entry name" value="Zinc finger protein 33A"/>
    <property type="match status" value="1"/>
</dbReference>
<dbReference type="PROSITE" id="PS50157">
    <property type="entry name" value="ZINC_FINGER_C2H2_2"/>
    <property type="match status" value="3"/>
</dbReference>
<evidence type="ECO:0000256" key="6">
    <source>
        <dbReference type="ARBA" id="ARBA00023242"/>
    </source>
</evidence>
<dbReference type="GO" id="GO:0000978">
    <property type="term" value="F:RNA polymerase II cis-regulatory region sequence-specific DNA binding"/>
    <property type="evidence" value="ECO:0007669"/>
    <property type="project" value="TreeGrafter"/>
</dbReference>
<dbReference type="InterPro" id="IPR013087">
    <property type="entry name" value="Znf_C2H2_type"/>
</dbReference>
<keyword evidence="6" id="KW-0539">Nucleus</keyword>
<accession>A0A8D2P4W0</accession>
<feature type="domain" description="C2H2-type" evidence="9">
    <location>
        <begin position="67"/>
        <end position="95"/>
    </location>
</feature>
<dbReference type="Gene3D" id="3.30.160.60">
    <property type="entry name" value="Classic Zinc Finger"/>
    <property type="match status" value="3"/>
</dbReference>
<evidence type="ECO:0000313" key="10">
    <source>
        <dbReference type="Ensembl" id="ENSZLMP00000009382.1"/>
    </source>
</evidence>
<dbReference type="GO" id="GO:0005634">
    <property type="term" value="C:nucleus"/>
    <property type="evidence" value="ECO:0007669"/>
    <property type="project" value="UniProtKB-SubCell"/>
</dbReference>
<evidence type="ECO:0000256" key="5">
    <source>
        <dbReference type="ARBA" id="ARBA00022833"/>
    </source>
</evidence>
<dbReference type="PROSITE" id="PS00028">
    <property type="entry name" value="ZINC_FINGER_C2H2_1"/>
    <property type="match status" value="3"/>
</dbReference>
<dbReference type="PANTHER" id="PTHR23226">
    <property type="entry name" value="ZINC FINGER AND SCAN DOMAIN-CONTAINING"/>
    <property type="match status" value="1"/>
</dbReference>
<keyword evidence="3" id="KW-0677">Repeat</keyword>
<keyword evidence="2" id="KW-0479">Metal-binding</keyword>
<dbReference type="InterPro" id="IPR036236">
    <property type="entry name" value="Znf_C2H2_sf"/>
</dbReference>
<dbReference type="SUPFAM" id="SSF57667">
    <property type="entry name" value="beta-beta-alpha zinc fingers"/>
    <property type="match status" value="2"/>
</dbReference>
<evidence type="ECO:0000313" key="11">
    <source>
        <dbReference type="Proteomes" id="UP000694401"/>
    </source>
</evidence>
<name>A0A8D2P4W0_ZOSLA</name>
<reference evidence="10" key="1">
    <citation type="submission" date="2025-08" db="UniProtKB">
        <authorList>
            <consortium name="Ensembl"/>
        </authorList>
    </citation>
    <scope>IDENTIFICATION</scope>
</reference>
<keyword evidence="5" id="KW-0862">Zinc</keyword>
<reference evidence="10" key="2">
    <citation type="submission" date="2025-09" db="UniProtKB">
        <authorList>
            <consortium name="Ensembl"/>
        </authorList>
    </citation>
    <scope>IDENTIFICATION</scope>
</reference>
<organism evidence="10 11">
    <name type="scientific">Zosterops lateralis melanops</name>
    <dbReference type="NCBI Taxonomy" id="1220523"/>
    <lineage>
        <taxon>Eukaryota</taxon>
        <taxon>Metazoa</taxon>
        <taxon>Chordata</taxon>
        <taxon>Craniata</taxon>
        <taxon>Vertebrata</taxon>
        <taxon>Euteleostomi</taxon>
        <taxon>Archelosauria</taxon>
        <taxon>Archosauria</taxon>
        <taxon>Dinosauria</taxon>
        <taxon>Saurischia</taxon>
        <taxon>Theropoda</taxon>
        <taxon>Coelurosauria</taxon>
        <taxon>Aves</taxon>
        <taxon>Neognathae</taxon>
        <taxon>Neoaves</taxon>
        <taxon>Telluraves</taxon>
        <taxon>Australaves</taxon>
        <taxon>Passeriformes</taxon>
        <taxon>Sylvioidea</taxon>
        <taxon>Zosteropidae</taxon>
        <taxon>Zosterops</taxon>
    </lineage>
</organism>
<dbReference type="SMART" id="SM00355">
    <property type="entry name" value="ZnF_C2H2"/>
    <property type="match status" value="3"/>
</dbReference>
<dbReference type="PANTHER" id="PTHR23226:SF416">
    <property type="entry name" value="FI01424P"/>
    <property type="match status" value="1"/>
</dbReference>
<dbReference type="GO" id="GO:0008270">
    <property type="term" value="F:zinc ion binding"/>
    <property type="evidence" value="ECO:0007669"/>
    <property type="project" value="UniProtKB-KW"/>
</dbReference>
<dbReference type="Pfam" id="PF00096">
    <property type="entry name" value="zf-C2H2"/>
    <property type="match status" value="3"/>
</dbReference>
<dbReference type="Ensembl" id="ENSZLMT00000009637.1">
    <property type="protein sequence ID" value="ENSZLMP00000009382.1"/>
    <property type="gene ID" value="ENSZLMG00000006576.1"/>
</dbReference>
<dbReference type="FunFam" id="3.30.160.60:FF:000295">
    <property type="entry name" value="zinc finger protein 19"/>
    <property type="match status" value="1"/>
</dbReference>
<dbReference type="Proteomes" id="UP000694401">
    <property type="component" value="Unassembled WGS sequence"/>
</dbReference>
<feature type="domain" description="C2H2-type" evidence="9">
    <location>
        <begin position="124"/>
        <end position="151"/>
    </location>
</feature>
<evidence type="ECO:0000256" key="2">
    <source>
        <dbReference type="ARBA" id="ARBA00022723"/>
    </source>
</evidence>
<evidence type="ECO:0000256" key="8">
    <source>
        <dbReference type="SAM" id="MobiDB-lite"/>
    </source>
</evidence>